<name>A0ABU6YFS7_9FABA</name>
<evidence type="ECO:0000313" key="7">
    <source>
        <dbReference type="EMBL" id="MED6208241.1"/>
    </source>
</evidence>
<dbReference type="Gene3D" id="3.40.50.300">
    <property type="entry name" value="P-loop containing nucleotide triphosphate hydrolases"/>
    <property type="match status" value="1"/>
</dbReference>
<dbReference type="InterPro" id="IPR050079">
    <property type="entry name" value="DEAD_box_RNA_helicase"/>
</dbReference>
<keyword evidence="1" id="KW-0547">Nucleotide-binding</keyword>
<accession>A0ABU6YFS7</accession>
<evidence type="ECO:0000313" key="8">
    <source>
        <dbReference type="Proteomes" id="UP001341840"/>
    </source>
</evidence>
<evidence type="ECO:0000256" key="3">
    <source>
        <dbReference type="ARBA" id="ARBA00022806"/>
    </source>
</evidence>
<keyword evidence="5" id="KW-0732">Signal</keyword>
<keyword evidence="3" id="KW-0347">Helicase</keyword>
<dbReference type="InterPro" id="IPR027417">
    <property type="entry name" value="P-loop_NTPase"/>
</dbReference>
<feature type="chain" id="PRO_5045608903" description="Helicase C-terminal domain-containing protein" evidence="5">
    <location>
        <begin position="21"/>
        <end position="224"/>
    </location>
</feature>
<keyword evidence="8" id="KW-1185">Reference proteome</keyword>
<evidence type="ECO:0000259" key="6">
    <source>
        <dbReference type="Pfam" id="PF00271"/>
    </source>
</evidence>
<feature type="signal peptide" evidence="5">
    <location>
        <begin position="1"/>
        <end position="20"/>
    </location>
</feature>
<sequence length="224" mass="24807">MLTKKRFLLASAAAAATAAASTYTFLQRTSPAGEPNRASFLSNFGGGKDESRGSNSKDLICIIKQEFLECYRTKNDADRLTHFLKTTVECEALHGNGGRDTSQTSLARFRDGDLNVLVASDDYDFASDGDDGHAIPNVFLAIHFDVPSSSEAFVCRSGITGRVSNLVVHEKDDESDAVIERDVGCDNEISHMVYRNKLADRVGIFLVDTFYAHFYRKYFRGYDD</sequence>
<keyword evidence="2" id="KW-0378">Hydrolase</keyword>
<dbReference type="Proteomes" id="UP001341840">
    <property type="component" value="Unassembled WGS sequence"/>
</dbReference>
<gene>
    <name evidence="7" type="ORF">PIB30_043212</name>
</gene>
<feature type="domain" description="Helicase C-terminal" evidence="6">
    <location>
        <begin position="69"/>
        <end position="163"/>
    </location>
</feature>
<dbReference type="PANTHER" id="PTHR47959:SF23">
    <property type="entry name" value="HELICASE ATP-BINDING DOMAIN-CONTAINING PROTEIN"/>
    <property type="match status" value="1"/>
</dbReference>
<dbReference type="Pfam" id="PF00271">
    <property type="entry name" value="Helicase_C"/>
    <property type="match status" value="1"/>
</dbReference>
<evidence type="ECO:0000256" key="5">
    <source>
        <dbReference type="SAM" id="SignalP"/>
    </source>
</evidence>
<dbReference type="SUPFAM" id="SSF52540">
    <property type="entry name" value="P-loop containing nucleoside triphosphate hydrolases"/>
    <property type="match status" value="1"/>
</dbReference>
<comment type="caution">
    <text evidence="7">The sequence shown here is derived from an EMBL/GenBank/DDBJ whole genome shotgun (WGS) entry which is preliminary data.</text>
</comment>
<evidence type="ECO:0000256" key="1">
    <source>
        <dbReference type="ARBA" id="ARBA00022741"/>
    </source>
</evidence>
<dbReference type="InterPro" id="IPR001650">
    <property type="entry name" value="Helicase_C-like"/>
</dbReference>
<dbReference type="PANTHER" id="PTHR47959">
    <property type="entry name" value="ATP-DEPENDENT RNA HELICASE RHLE-RELATED"/>
    <property type="match status" value="1"/>
</dbReference>
<proteinExistence type="predicted"/>
<dbReference type="EMBL" id="JASCZI010241906">
    <property type="protein sequence ID" value="MED6208241.1"/>
    <property type="molecule type" value="Genomic_DNA"/>
</dbReference>
<evidence type="ECO:0000256" key="4">
    <source>
        <dbReference type="ARBA" id="ARBA00022840"/>
    </source>
</evidence>
<evidence type="ECO:0000256" key="2">
    <source>
        <dbReference type="ARBA" id="ARBA00022801"/>
    </source>
</evidence>
<organism evidence="7 8">
    <name type="scientific">Stylosanthes scabra</name>
    <dbReference type="NCBI Taxonomy" id="79078"/>
    <lineage>
        <taxon>Eukaryota</taxon>
        <taxon>Viridiplantae</taxon>
        <taxon>Streptophyta</taxon>
        <taxon>Embryophyta</taxon>
        <taxon>Tracheophyta</taxon>
        <taxon>Spermatophyta</taxon>
        <taxon>Magnoliopsida</taxon>
        <taxon>eudicotyledons</taxon>
        <taxon>Gunneridae</taxon>
        <taxon>Pentapetalae</taxon>
        <taxon>rosids</taxon>
        <taxon>fabids</taxon>
        <taxon>Fabales</taxon>
        <taxon>Fabaceae</taxon>
        <taxon>Papilionoideae</taxon>
        <taxon>50 kb inversion clade</taxon>
        <taxon>dalbergioids sensu lato</taxon>
        <taxon>Dalbergieae</taxon>
        <taxon>Pterocarpus clade</taxon>
        <taxon>Stylosanthes</taxon>
    </lineage>
</organism>
<protein>
    <recommendedName>
        <fullName evidence="6">Helicase C-terminal domain-containing protein</fullName>
    </recommendedName>
</protein>
<keyword evidence="4" id="KW-0067">ATP-binding</keyword>
<reference evidence="7 8" key="1">
    <citation type="journal article" date="2023" name="Plants (Basel)">
        <title>Bridging the Gap: Combining Genomics and Transcriptomics Approaches to Understand Stylosanthes scabra, an Orphan Legume from the Brazilian Caatinga.</title>
        <authorList>
            <person name="Ferreira-Neto J.R.C."/>
            <person name="da Silva M.D."/>
            <person name="Binneck E."/>
            <person name="de Melo N.F."/>
            <person name="da Silva R.H."/>
            <person name="de Melo A.L.T.M."/>
            <person name="Pandolfi V."/>
            <person name="Bustamante F.O."/>
            <person name="Brasileiro-Vidal A.C."/>
            <person name="Benko-Iseppon A.M."/>
        </authorList>
    </citation>
    <scope>NUCLEOTIDE SEQUENCE [LARGE SCALE GENOMIC DNA]</scope>
    <source>
        <tissue evidence="7">Leaves</tissue>
    </source>
</reference>